<protein>
    <submittedName>
        <fullName evidence="1">Uncharacterized protein</fullName>
    </submittedName>
</protein>
<reference evidence="1" key="2">
    <citation type="submission" date="2022-01" db="EMBL/GenBank/DDBJ databases">
        <authorList>
            <person name="Yamashiro T."/>
            <person name="Shiraishi A."/>
            <person name="Satake H."/>
            <person name="Nakayama K."/>
        </authorList>
    </citation>
    <scope>NUCLEOTIDE SEQUENCE</scope>
</reference>
<accession>A0ABQ5H6G1</accession>
<dbReference type="Proteomes" id="UP001151760">
    <property type="component" value="Unassembled WGS sequence"/>
</dbReference>
<keyword evidence="2" id="KW-1185">Reference proteome</keyword>
<dbReference type="EMBL" id="BQNB010019232">
    <property type="protein sequence ID" value="GJT83126.1"/>
    <property type="molecule type" value="Genomic_DNA"/>
</dbReference>
<name>A0ABQ5H6G1_9ASTR</name>
<evidence type="ECO:0000313" key="1">
    <source>
        <dbReference type="EMBL" id="GJT83126.1"/>
    </source>
</evidence>
<evidence type="ECO:0000313" key="2">
    <source>
        <dbReference type="Proteomes" id="UP001151760"/>
    </source>
</evidence>
<reference evidence="1" key="1">
    <citation type="journal article" date="2022" name="Int. J. Mol. Sci.">
        <title>Draft Genome of Tanacetum Coccineum: Genomic Comparison of Closely Related Tanacetum-Family Plants.</title>
        <authorList>
            <person name="Yamashiro T."/>
            <person name="Shiraishi A."/>
            <person name="Nakayama K."/>
            <person name="Satake H."/>
        </authorList>
    </citation>
    <scope>NUCLEOTIDE SEQUENCE</scope>
</reference>
<comment type="caution">
    <text evidence="1">The sequence shown here is derived from an EMBL/GenBank/DDBJ whole genome shotgun (WGS) entry which is preliminary data.</text>
</comment>
<proteinExistence type="predicted"/>
<organism evidence="1 2">
    <name type="scientific">Tanacetum coccineum</name>
    <dbReference type="NCBI Taxonomy" id="301880"/>
    <lineage>
        <taxon>Eukaryota</taxon>
        <taxon>Viridiplantae</taxon>
        <taxon>Streptophyta</taxon>
        <taxon>Embryophyta</taxon>
        <taxon>Tracheophyta</taxon>
        <taxon>Spermatophyta</taxon>
        <taxon>Magnoliopsida</taxon>
        <taxon>eudicotyledons</taxon>
        <taxon>Gunneridae</taxon>
        <taxon>Pentapetalae</taxon>
        <taxon>asterids</taxon>
        <taxon>campanulids</taxon>
        <taxon>Asterales</taxon>
        <taxon>Asteraceae</taxon>
        <taxon>Asteroideae</taxon>
        <taxon>Anthemideae</taxon>
        <taxon>Anthemidinae</taxon>
        <taxon>Tanacetum</taxon>
    </lineage>
</organism>
<gene>
    <name evidence="1" type="ORF">Tco_1057468</name>
</gene>
<sequence length="154" mass="17069">MQKLRSSLPYTLDNFIADAFESREAFDHSRAFPPSLSADMRKYVTPSMNGIYFHAYVCFFGKDWGALGLLSNGQHNRIFRKLGHGDGINVAPEARLGSHSVRSSKMGTLLISSNLCHTRELEQGMRIAYEGVGATTCNRSPEQVALVEGAEKRT</sequence>